<sequence>MEERNYTKGLLEALLFLSSDPIKLSALAKSCGIEKTEARELLDELILDYQEREGGFLLREIAGGYQFITNQKYSEILSHIFKDKKRETLSRGTLDTLAIIAYKQPITLTELDEIRGVSSRAMVASLMSKKLVKAVGQKEVPGRPTLYGTTNEFLLHFGLSKLTDLPTPVEVKELKFEDFSPESIIVTEETEMNPDFDLESLPEELKEEKINE</sequence>
<organism evidence="6 7">
    <name type="scientific">Leptospira yanagawae</name>
    <dbReference type="NCBI Taxonomy" id="293069"/>
    <lineage>
        <taxon>Bacteria</taxon>
        <taxon>Pseudomonadati</taxon>
        <taxon>Spirochaetota</taxon>
        <taxon>Spirochaetia</taxon>
        <taxon>Leptospirales</taxon>
        <taxon>Leptospiraceae</taxon>
        <taxon>Leptospira</taxon>
    </lineage>
</organism>
<keyword evidence="4" id="KW-0131">Cell cycle</keyword>
<evidence type="ECO:0000256" key="2">
    <source>
        <dbReference type="ARBA" id="ARBA00022618"/>
    </source>
</evidence>
<feature type="compositionally biased region" description="Acidic residues" evidence="5">
    <location>
        <begin position="190"/>
        <end position="202"/>
    </location>
</feature>
<protein>
    <submittedName>
        <fullName evidence="6">SMC-Scp complex subunit ScpB</fullName>
    </submittedName>
</protein>
<feature type="compositionally biased region" description="Basic and acidic residues" evidence="5">
    <location>
        <begin position="203"/>
        <end position="212"/>
    </location>
</feature>
<keyword evidence="1" id="KW-0963">Cytoplasm</keyword>
<dbReference type="InterPro" id="IPR036390">
    <property type="entry name" value="WH_DNA-bd_sf"/>
</dbReference>
<gene>
    <name evidence="6" type="primary">scpB</name>
    <name evidence="6" type="ORF">EHQ46_08280</name>
</gene>
<keyword evidence="2" id="KW-0132">Cell division</keyword>
<evidence type="ECO:0000256" key="5">
    <source>
        <dbReference type="SAM" id="MobiDB-lite"/>
    </source>
</evidence>
<dbReference type="PANTHER" id="PTHR34298:SF2">
    <property type="entry name" value="SEGREGATION AND CONDENSATION PROTEIN B"/>
    <property type="match status" value="1"/>
</dbReference>
<dbReference type="RefSeq" id="WP_135634896.1">
    <property type="nucleotide sequence ID" value="NZ_RQFU01000012.1"/>
</dbReference>
<evidence type="ECO:0000313" key="7">
    <source>
        <dbReference type="Proteomes" id="UP000298200"/>
    </source>
</evidence>
<dbReference type="Gene3D" id="1.10.10.10">
    <property type="entry name" value="Winged helix-like DNA-binding domain superfamily/Winged helix DNA-binding domain"/>
    <property type="match status" value="2"/>
</dbReference>
<accession>A0ABY2M683</accession>
<keyword evidence="7" id="KW-1185">Reference proteome</keyword>
<keyword evidence="3" id="KW-0159">Chromosome partition</keyword>
<dbReference type="NCBIfam" id="TIGR00281">
    <property type="entry name" value="SMC-Scp complex subunit ScpB"/>
    <property type="match status" value="1"/>
</dbReference>
<dbReference type="EMBL" id="RQFU01000012">
    <property type="protein sequence ID" value="TGL21835.1"/>
    <property type="molecule type" value="Genomic_DNA"/>
</dbReference>
<dbReference type="InterPro" id="IPR005234">
    <property type="entry name" value="ScpB_csome_segregation"/>
</dbReference>
<dbReference type="InterPro" id="IPR036388">
    <property type="entry name" value="WH-like_DNA-bd_sf"/>
</dbReference>
<proteinExistence type="predicted"/>
<dbReference type="Pfam" id="PF04079">
    <property type="entry name" value="SMC_ScpB"/>
    <property type="match status" value="1"/>
</dbReference>
<evidence type="ECO:0000256" key="1">
    <source>
        <dbReference type="ARBA" id="ARBA00022490"/>
    </source>
</evidence>
<evidence type="ECO:0000256" key="3">
    <source>
        <dbReference type="ARBA" id="ARBA00022829"/>
    </source>
</evidence>
<feature type="region of interest" description="Disordered" evidence="5">
    <location>
        <begin position="190"/>
        <end position="212"/>
    </location>
</feature>
<dbReference type="Proteomes" id="UP000298200">
    <property type="component" value="Unassembled WGS sequence"/>
</dbReference>
<dbReference type="SUPFAM" id="SSF46785">
    <property type="entry name" value="Winged helix' DNA-binding domain"/>
    <property type="match status" value="2"/>
</dbReference>
<name>A0ABY2M683_9LEPT</name>
<comment type="caution">
    <text evidence="6">The sequence shown here is derived from an EMBL/GenBank/DDBJ whole genome shotgun (WGS) entry which is preliminary data.</text>
</comment>
<dbReference type="PANTHER" id="PTHR34298">
    <property type="entry name" value="SEGREGATION AND CONDENSATION PROTEIN B"/>
    <property type="match status" value="1"/>
</dbReference>
<evidence type="ECO:0000256" key="4">
    <source>
        <dbReference type="ARBA" id="ARBA00023306"/>
    </source>
</evidence>
<reference evidence="7" key="1">
    <citation type="journal article" date="2019" name="PLoS Negl. Trop. Dis.">
        <title>Revisiting the worldwide diversity of Leptospira species in the environment.</title>
        <authorList>
            <person name="Vincent A.T."/>
            <person name="Schiettekatte O."/>
            <person name="Bourhy P."/>
            <person name="Veyrier F.J."/>
            <person name="Picardeau M."/>
        </authorList>
    </citation>
    <scope>NUCLEOTIDE SEQUENCE [LARGE SCALE GENOMIC DNA]</scope>
    <source>
        <strain evidence="7">201800272</strain>
    </source>
</reference>
<evidence type="ECO:0000313" key="6">
    <source>
        <dbReference type="EMBL" id="TGL21835.1"/>
    </source>
</evidence>